<dbReference type="AlphaFoldDB" id="A0A3R9PT47"/>
<keyword evidence="2" id="KW-1185">Reference proteome</keyword>
<evidence type="ECO:0000313" key="2">
    <source>
        <dbReference type="Proteomes" id="UP000269669"/>
    </source>
</evidence>
<dbReference type="InterPro" id="IPR046037">
    <property type="entry name" value="DUF5995"/>
</dbReference>
<proteinExistence type="predicted"/>
<accession>A0A3R9PT47</accession>
<sequence length="241" mass="26130">MGVSAADQGLYGIVSGAAPATIADVLATMQRIDQTLPDNDGLKWFNRLYMMVTQEVDTKPPAGGWKDAVWLDRLDVVFAQFYFKAIAAYVSGSDDAPNAWDALMESRYQPGIDRIQFALAGMNAHINHDLALALLETDSQMNVVPSYGSPQHVDYEAVNELLHAVMPAELKMLATDVLGQLAQDTGKIGRLLAFWNVCKARDLAWGFADHLRGLQGPARLVGLSAQDQVTGVLGRAILVCA</sequence>
<dbReference type="EMBL" id="RSDW01000001">
    <property type="protein sequence ID" value="RSL17333.1"/>
    <property type="molecule type" value="Genomic_DNA"/>
</dbReference>
<comment type="caution">
    <text evidence="1">The sequence shown here is derived from an EMBL/GenBank/DDBJ whole genome shotgun (WGS) entry which is preliminary data.</text>
</comment>
<dbReference type="Proteomes" id="UP000269669">
    <property type="component" value="Unassembled WGS sequence"/>
</dbReference>
<dbReference type="RefSeq" id="WP_125485832.1">
    <property type="nucleotide sequence ID" value="NZ_RSDW01000001.1"/>
</dbReference>
<name>A0A3R9PT47_9BACT</name>
<evidence type="ECO:0000313" key="1">
    <source>
        <dbReference type="EMBL" id="RSL17333.1"/>
    </source>
</evidence>
<dbReference type="OrthoDB" id="583431at2"/>
<gene>
    <name evidence="1" type="ORF">EDE15_2864</name>
</gene>
<organism evidence="1 2">
    <name type="scientific">Edaphobacter aggregans</name>
    <dbReference type="NCBI Taxonomy" id="570835"/>
    <lineage>
        <taxon>Bacteria</taxon>
        <taxon>Pseudomonadati</taxon>
        <taxon>Acidobacteriota</taxon>
        <taxon>Terriglobia</taxon>
        <taxon>Terriglobales</taxon>
        <taxon>Acidobacteriaceae</taxon>
        <taxon>Edaphobacter</taxon>
    </lineage>
</organism>
<protein>
    <submittedName>
        <fullName evidence="1">Uncharacterized protein</fullName>
    </submittedName>
</protein>
<reference evidence="1 2" key="1">
    <citation type="submission" date="2018-12" db="EMBL/GenBank/DDBJ databases">
        <title>Sequencing of bacterial isolates from soil warming experiment in Harvard Forest, Massachusetts, USA.</title>
        <authorList>
            <person name="Deangelis K."/>
        </authorList>
    </citation>
    <scope>NUCLEOTIDE SEQUENCE [LARGE SCALE GENOMIC DNA]</scope>
    <source>
        <strain evidence="1 2">EB153</strain>
    </source>
</reference>
<dbReference type="Pfam" id="PF19458">
    <property type="entry name" value="DUF5995"/>
    <property type="match status" value="1"/>
</dbReference>